<evidence type="ECO:0000313" key="2">
    <source>
        <dbReference type="Proteomes" id="UP000075604"/>
    </source>
</evidence>
<dbReference type="Proteomes" id="UP000075604">
    <property type="component" value="Unassembled WGS sequence"/>
</dbReference>
<proteinExistence type="predicted"/>
<gene>
    <name evidence="1" type="ORF">BE04_24265</name>
</gene>
<sequence length="296" mass="33605">MEHARAREAWWNIGEEWDRLYSSDVRWEPPVAVWVSASLHERVNLWRTCSWLRRLGIPHSDVFLLDFEPVPLSSAASREVLTRPFTSSESVSDHPDEVLLERIASACPWPRERHDRAVGLWDSYVDEDPLPFVESCIRGVEGFPELASLWALLSCFFPRKPADGSLRLSRFDALLFALLSTEWKTPLALVAHESETQMNLWHLLSCTGDLFLPQRLEDWAGHDSSAAVERAPGPKPPHAGYPMLSEVYRLTERGVQIRDKGLDQLTDAPRLPMAGTEAYAASSPWVLLEDGRLTRL</sequence>
<dbReference type="EMBL" id="JELX01001220">
    <property type="protein sequence ID" value="KYF59719.1"/>
    <property type="molecule type" value="Genomic_DNA"/>
</dbReference>
<evidence type="ECO:0000313" key="1">
    <source>
        <dbReference type="EMBL" id="KYF59719.1"/>
    </source>
</evidence>
<name>A0A150PVJ5_SORCE</name>
<organism evidence="1 2">
    <name type="scientific">Sorangium cellulosum</name>
    <name type="common">Polyangium cellulosum</name>
    <dbReference type="NCBI Taxonomy" id="56"/>
    <lineage>
        <taxon>Bacteria</taxon>
        <taxon>Pseudomonadati</taxon>
        <taxon>Myxococcota</taxon>
        <taxon>Polyangia</taxon>
        <taxon>Polyangiales</taxon>
        <taxon>Polyangiaceae</taxon>
        <taxon>Sorangium</taxon>
    </lineage>
</organism>
<comment type="caution">
    <text evidence="1">The sequence shown here is derived from an EMBL/GenBank/DDBJ whole genome shotgun (WGS) entry which is preliminary data.</text>
</comment>
<dbReference type="AlphaFoldDB" id="A0A150PVJ5"/>
<accession>A0A150PVJ5</accession>
<reference evidence="1 2" key="1">
    <citation type="submission" date="2014-02" db="EMBL/GenBank/DDBJ databases">
        <title>The small core and large imbalanced accessory genome model reveals a collaborative survival strategy of Sorangium cellulosum strains in nature.</title>
        <authorList>
            <person name="Han K."/>
            <person name="Peng R."/>
            <person name="Blom J."/>
            <person name="Li Y.-Z."/>
        </authorList>
    </citation>
    <scope>NUCLEOTIDE SEQUENCE [LARGE SCALE GENOMIC DNA]</scope>
    <source>
        <strain evidence="1 2">So0157-18</strain>
    </source>
</reference>
<protein>
    <submittedName>
        <fullName evidence="1">Uncharacterized protein</fullName>
    </submittedName>
</protein>